<protein>
    <recommendedName>
        <fullName evidence="3">Photosynthesis system II assembly factor Ycf48/Hcf136-like domain-containing protein</fullName>
    </recommendedName>
</protein>
<sequence length="787" mass="85729">MEENIFKKTAKRHRSLWLSVFAVAVLALLPIASRANVFEGDQEASVRESLNLYGCYAEDLSVGSSTAEATHDLLYVGCNSANGIFVSNDFGTTWTGPVDGSDFGTISDVAASDEANTAYMIGGIKLYKTADGGASWTQLGAEENLMNFGQQMEYGNGRLVSVYREDDQVGVYDEAAGSLSLVSVTGDANNSVAYVAYAGGDTWYALAGANDNNTFYYSNDGGDTWVSSGAVGNLNRIAVNPSNPDYFVVSGEDGLNYTDDGGQTFQTLNYVGSATTSTPTVTDTGWVYMSLSFTSDNGANWYSVANTTDGVHLKGDWWIIDSYNNHYYTKTGTGVAYTTDLSTWHTSNEGLQALTIYDLSIDDTKDVLWLATLGGFVKSENFNTALSSGGQPTWSDFIKPDEDENGNSNIDGTDAVWVDPANSDVVLVSALGRMWRSVDAGTTWTEVEYDGSNVTDFVQDFDGNLYLTYRNNSEGGVYQSTDNGVTWTDLAMPVAPANAITVDGDNHLIVGVGIEQDNAGAHRGLYFYDGSSWSQITEDSSHPLYGRLVNDVLCVSETGYTYAAVADAAPDNGTNGSLYGGLFLSNDSVTWDSWSQVSDGLMNDMWAQSLASEDDGQFIYVSSARPAGTGYVFKCDFTGENCGTYYEGLIDEYYNALLFDDFVSVGTGMYRYESKATLTLQKLKKKQHNKYRLRATLTDNATSASLNSRTVKLMYKLKASGKYKMLKKQKVKNGKTVFLVRKRGFYQLRWKPVSDVDTSAYSSVVEKSGILRIKKNSYKLQLTSLGL</sequence>
<accession>A0A1G2BEA7</accession>
<evidence type="ECO:0000313" key="1">
    <source>
        <dbReference type="EMBL" id="OGY87583.1"/>
    </source>
</evidence>
<reference evidence="1 2" key="1">
    <citation type="journal article" date="2016" name="Nat. Commun.">
        <title>Thousands of microbial genomes shed light on interconnected biogeochemical processes in an aquifer system.</title>
        <authorList>
            <person name="Anantharaman K."/>
            <person name="Brown C.T."/>
            <person name="Hug L.A."/>
            <person name="Sharon I."/>
            <person name="Castelle C.J."/>
            <person name="Probst A.J."/>
            <person name="Thomas B.C."/>
            <person name="Singh A."/>
            <person name="Wilkins M.J."/>
            <person name="Karaoz U."/>
            <person name="Brodie E.L."/>
            <person name="Williams K.H."/>
            <person name="Hubbard S.S."/>
            <person name="Banfield J.F."/>
        </authorList>
    </citation>
    <scope>NUCLEOTIDE SEQUENCE [LARGE SCALE GENOMIC DNA]</scope>
</reference>
<dbReference type="EMBL" id="MHKI01000007">
    <property type="protein sequence ID" value="OGY87583.1"/>
    <property type="molecule type" value="Genomic_DNA"/>
</dbReference>
<name>A0A1G2BEA7_9BACT</name>
<dbReference type="InterPro" id="IPR036278">
    <property type="entry name" value="Sialidase_sf"/>
</dbReference>
<gene>
    <name evidence="1" type="ORF">A2319_03195</name>
</gene>
<dbReference type="Gene3D" id="2.130.10.10">
    <property type="entry name" value="YVTN repeat-like/Quinoprotein amine dehydrogenase"/>
    <property type="match status" value="4"/>
</dbReference>
<dbReference type="SUPFAM" id="SSF50939">
    <property type="entry name" value="Sialidases"/>
    <property type="match status" value="2"/>
</dbReference>
<dbReference type="InterPro" id="IPR015943">
    <property type="entry name" value="WD40/YVTN_repeat-like_dom_sf"/>
</dbReference>
<proteinExistence type="predicted"/>
<evidence type="ECO:0000313" key="2">
    <source>
        <dbReference type="Proteomes" id="UP000176420"/>
    </source>
</evidence>
<organism evidence="1 2">
    <name type="scientific">Candidatus Kerfeldbacteria bacterium RIFOXYB2_FULL_38_14</name>
    <dbReference type="NCBI Taxonomy" id="1798547"/>
    <lineage>
        <taxon>Bacteria</taxon>
        <taxon>Candidatus Kerfeldiibacteriota</taxon>
    </lineage>
</organism>
<dbReference type="CDD" id="cd15482">
    <property type="entry name" value="Sialidase_non-viral"/>
    <property type="match status" value="1"/>
</dbReference>
<dbReference type="AlphaFoldDB" id="A0A1G2BEA7"/>
<evidence type="ECO:0008006" key="3">
    <source>
        <dbReference type="Google" id="ProtNLM"/>
    </source>
</evidence>
<comment type="caution">
    <text evidence="1">The sequence shown here is derived from an EMBL/GenBank/DDBJ whole genome shotgun (WGS) entry which is preliminary data.</text>
</comment>
<dbReference type="Proteomes" id="UP000176420">
    <property type="component" value="Unassembled WGS sequence"/>
</dbReference>